<dbReference type="InterPro" id="IPR000524">
    <property type="entry name" value="Tscrpt_reg_HTH_GntR"/>
</dbReference>
<keyword evidence="1" id="KW-0805">Transcription regulation</keyword>
<dbReference type="Pfam" id="PF00392">
    <property type="entry name" value="GntR"/>
    <property type="match status" value="1"/>
</dbReference>
<dbReference type="InterPro" id="IPR011711">
    <property type="entry name" value="GntR_C"/>
</dbReference>
<dbReference type="InterPro" id="IPR008920">
    <property type="entry name" value="TF_FadR/GntR_C"/>
</dbReference>
<dbReference type="PRINTS" id="PR00035">
    <property type="entry name" value="HTHGNTR"/>
</dbReference>
<evidence type="ECO:0000256" key="2">
    <source>
        <dbReference type="ARBA" id="ARBA00023125"/>
    </source>
</evidence>
<dbReference type="Pfam" id="PF07729">
    <property type="entry name" value="FCD"/>
    <property type="match status" value="1"/>
</dbReference>
<dbReference type="PANTHER" id="PTHR43537:SF44">
    <property type="entry name" value="GNTR FAMILY REGULATORY PROTEIN"/>
    <property type="match status" value="1"/>
</dbReference>
<dbReference type="KEGG" id="xyk:GT347_10155"/>
<dbReference type="Gene3D" id="1.20.120.530">
    <property type="entry name" value="GntR ligand-binding domain-like"/>
    <property type="match status" value="1"/>
</dbReference>
<keyword evidence="2" id="KW-0238">DNA-binding</keyword>
<sequence>MPSLPERLVDAIAADIAAGRYPVGAKLPAEPALCEHYGVSRTVLREAMARMKSDGLIDTQQGRGSFVLAPSVRTPFRFEAPSAQSTQSILELAELRLGVEGMAAALAATRRTPEQLARLKHCLDDMARALAEGSSGSEADLEFHRTIADATGNGHYRLFMDYLRRFYAVAIDVARSRSAEADGLSQQAQAEHRAVYQAIVDGDAAAAEQAIQRHIRAAAARLAAAQATAPAAPAAASSSSQRRKASTSLSRARDSGITK</sequence>
<organism evidence="6 7">
    <name type="scientific">Xylophilus rhododendri</name>
    <dbReference type="NCBI Taxonomy" id="2697032"/>
    <lineage>
        <taxon>Bacteria</taxon>
        <taxon>Pseudomonadati</taxon>
        <taxon>Pseudomonadota</taxon>
        <taxon>Betaproteobacteria</taxon>
        <taxon>Burkholderiales</taxon>
        <taxon>Xylophilus</taxon>
    </lineage>
</organism>
<protein>
    <submittedName>
        <fullName evidence="6">FCD domain-containing protein</fullName>
    </submittedName>
</protein>
<evidence type="ECO:0000313" key="7">
    <source>
        <dbReference type="Proteomes" id="UP000464787"/>
    </source>
</evidence>
<dbReference type="GO" id="GO:0003677">
    <property type="term" value="F:DNA binding"/>
    <property type="evidence" value="ECO:0007669"/>
    <property type="project" value="UniProtKB-KW"/>
</dbReference>
<name>A0A857J533_9BURK</name>
<dbReference type="PANTHER" id="PTHR43537">
    <property type="entry name" value="TRANSCRIPTIONAL REGULATOR, GNTR FAMILY"/>
    <property type="match status" value="1"/>
</dbReference>
<gene>
    <name evidence="6" type="ORF">GT347_10155</name>
</gene>
<feature type="region of interest" description="Disordered" evidence="4">
    <location>
        <begin position="230"/>
        <end position="259"/>
    </location>
</feature>
<evidence type="ECO:0000256" key="3">
    <source>
        <dbReference type="ARBA" id="ARBA00023163"/>
    </source>
</evidence>
<dbReference type="SUPFAM" id="SSF48008">
    <property type="entry name" value="GntR ligand-binding domain-like"/>
    <property type="match status" value="1"/>
</dbReference>
<evidence type="ECO:0000259" key="5">
    <source>
        <dbReference type="PROSITE" id="PS50949"/>
    </source>
</evidence>
<dbReference type="GO" id="GO:0003700">
    <property type="term" value="F:DNA-binding transcription factor activity"/>
    <property type="evidence" value="ECO:0007669"/>
    <property type="project" value="InterPro"/>
</dbReference>
<dbReference type="SUPFAM" id="SSF46785">
    <property type="entry name" value="Winged helix' DNA-binding domain"/>
    <property type="match status" value="1"/>
</dbReference>
<dbReference type="EMBL" id="CP047650">
    <property type="protein sequence ID" value="QHI98323.1"/>
    <property type="molecule type" value="Genomic_DNA"/>
</dbReference>
<evidence type="ECO:0000313" key="6">
    <source>
        <dbReference type="EMBL" id="QHI98323.1"/>
    </source>
</evidence>
<evidence type="ECO:0000256" key="1">
    <source>
        <dbReference type="ARBA" id="ARBA00023015"/>
    </source>
</evidence>
<dbReference type="SMART" id="SM00345">
    <property type="entry name" value="HTH_GNTR"/>
    <property type="match status" value="1"/>
</dbReference>
<dbReference type="InterPro" id="IPR036390">
    <property type="entry name" value="WH_DNA-bd_sf"/>
</dbReference>
<keyword evidence="7" id="KW-1185">Reference proteome</keyword>
<dbReference type="Gene3D" id="1.10.10.10">
    <property type="entry name" value="Winged helix-like DNA-binding domain superfamily/Winged helix DNA-binding domain"/>
    <property type="match status" value="1"/>
</dbReference>
<dbReference type="Proteomes" id="UP000464787">
    <property type="component" value="Chromosome"/>
</dbReference>
<accession>A0A857J533</accession>
<dbReference type="InterPro" id="IPR036388">
    <property type="entry name" value="WH-like_DNA-bd_sf"/>
</dbReference>
<evidence type="ECO:0000256" key="4">
    <source>
        <dbReference type="SAM" id="MobiDB-lite"/>
    </source>
</evidence>
<dbReference type="PROSITE" id="PS50949">
    <property type="entry name" value="HTH_GNTR"/>
    <property type="match status" value="1"/>
</dbReference>
<dbReference type="AlphaFoldDB" id="A0A857J533"/>
<dbReference type="SMART" id="SM00895">
    <property type="entry name" value="FCD"/>
    <property type="match status" value="1"/>
</dbReference>
<reference evidence="6 7" key="1">
    <citation type="submission" date="2020-01" db="EMBL/GenBank/DDBJ databases">
        <title>Genome sequencing of strain KACC 21265.</title>
        <authorList>
            <person name="Heo J."/>
            <person name="Kim S.-J."/>
            <person name="Kim J.-S."/>
            <person name="Hong S.-B."/>
            <person name="Kwon S.-W."/>
        </authorList>
    </citation>
    <scope>NUCLEOTIDE SEQUENCE [LARGE SCALE GENOMIC DNA]</scope>
    <source>
        <strain evidence="6 7">KACC 21265</strain>
    </source>
</reference>
<proteinExistence type="predicted"/>
<dbReference type="CDD" id="cd07377">
    <property type="entry name" value="WHTH_GntR"/>
    <property type="match status" value="1"/>
</dbReference>
<feature type="compositionally biased region" description="Low complexity" evidence="4">
    <location>
        <begin position="230"/>
        <end position="250"/>
    </location>
</feature>
<feature type="domain" description="HTH gntR-type" evidence="5">
    <location>
        <begin position="2"/>
        <end position="70"/>
    </location>
</feature>
<keyword evidence="3" id="KW-0804">Transcription</keyword>